<dbReference type="EC" id="4.2.1.1" evidence="3 8"/>
<keyword evidence="5 8" id="KW-0862">Zinc</keyword>
<dbReference type="PANTHER" id="PTHR18952:SF141">
    <property type="entry name" value="CARBONIC ANHYDRASE"/>
    <property type="match status" value="1"/>
</dbReference>
<reference evidence="10" key="2">
    <citation type="submission" date="2014-03" db="EMBL/GenBank/DDBJ databases">
        <title>The whipworm genome and dual-species transcriptomics of an intimate host-pathogen interaction.</title>
        <authorList>
            <person name="Foth B.J."/>
            <person name="Tsai I.J."/>
            <person name="Reid A.J."/>
            <person name="Bancroft A.J."/>
            <person name="Nichol S."/>
            <person name="Tracey A."/>
            <person name="Holroyd N."/>
            <person name="Cotton J.A."/>
            <person name="Stanley E.J."/>
            <person name="Zarowiecki M."/>
            <person name="Liu J.Z."/>
            <person name="Huckvale T."/>
            <person name="Cooper P.J."/>
            <person name="Grencis R.K."/>
            <person name="Berriman M."/>
        </authorList>
    </citation>
    <scope>NUCLEOTIDE SEQUENCE [LARGE SCALE GENOMIC DNA]</scope>
</reference>
<reference evidence="10" key="1">
    <citation type="submission" date="2014-01" db="EMBL/GenBank/DDBJ databases">
        <authorList>
            <person name="Aslett M."/>
        </authorList>
    </citation>
    <scope>NUCLEOTIDE SEQUENCE</scope>
</reference>
<evidence type="ECO:0000256" key="8">
    <source>
        <dbReference type="RuleBase" id="RU367011"/>
    </source>
</evidence>
<keyword evidence="4 8" id="KW-0479">Metal-binding</keyword>
<dbReference type="InterPro" id="IPR036398">
    <property type="entry name" value="CA_dom_sf"/>
</dbReference>
<dbReference type="Gene3D" id="3.10.200.10">
    <property type="entry name" value="Alpha carbonic anhydrase"/>
    <property type="match status" value="1"/>
</dbReference>
<evidence type="ECO:0000313" key="11">
    <source>
        <dbReference type="Proteomes" id="UP000030665"/>
    </source>
</evidence>
<accession>A0A077YWY0</accession>
<dbReference type="InterPro" id="IPR001148">
    <property type="entry name" value="CA_dom"/>
</dbReference>
<comment type="similarity">
    <text evidence="2 8">Belongs to the alpha-carbonic anhydrase family.</text>
</comment>
<dbReference type="SMART" id="SM01057">
    <property type="entry name" value="Carb_anhydrase"/>
    <property type="match status" value="1"/>
</dbReference>
<proteinExistence type="inferred from homology"/>
<evidence type="ECO:0000313" key="10">
    <source>
        <dbReference type="EMBL" id="CDW52291.1"/>
    </source>
</evidence>
<dbReference type="EMBL" id="HG805819">
    <property type="protein sequence ID" value="CDW52291.1"/>
    <property type="molecule type" value="Genomic_DNA"/>
</dbReference>
<organism evidence="10 11">
    <name type="scientific">Trichuris trichiura</name>
    <name type="common">Whipworm</name>
    <name type="synonym">Trichocephalus trichiurus</name>
    <dbReference type="NCBI Taxonomy" id="36087"/>
    <lineage>
        <taxon>Eukaryota</taxon>
        <taxon>Metazoa</taxon>
        <taxon>Ecdysozoa</taxon>
        <taxon>Nematoda</taxon>
        <taxon>Enoplea</taxon>
        <taxon>Dorylaimia</taxon>
        <taxon>Trichinellida</taxon>
        <taxon>Trichuridae</taxon>
        <taxon>Trichuris</taxon>
    </lineage>
</organism>
<dbReference type="InterPro" id="IPR023561">
    <property type="entry name" value="Carbonic_anhydrase_a-class"/>
</dbReference>
<dbReference type="OrthoDB" id="429145at2759"/>
<dbReference type="PANTHER" id="PTHR18952">
    <property type="entry name" value="CARBONIC ANHYDRASE"/>
    <property type="match status" value="1"/>
</dbReference>
<evidence type="ECO:0000256" key="4">
    <source>
        <dbReference type="ARBA" id="ARBA00022723"/>
    </source>
</evidence>
<evidence type="ECO:0000256" key="5">
    <source>
        <dbReference type="ARBA" id="ARBA00022833"/>
    </source>
</evidence>
<protein>
    <recommendedName>
        <fullName evidence="3 8">Carbonic anhydrase</fullName>
        <ecNumber evidence="3 8">4.2.1.1</ecNumber>
    </recommendedName>
</protein>
<dbReference type="AlphaFoldDB" id="A0A077YWY0"/>
<dbReference type="GO" id="GO:0008270">
    <property type="term" value="F:zinc ion binding"/>
    <property type="evidence" value="ECO:0007669"/>
    <property type="project" value="UniProtKB-UniRule"/>
</dbReference>
<comment type="cofactor">
    <cofactor evidence="1 8">
        <name>Zn(2+)</name>
        <dbReference type="ChEBI" id="CHEBI:29105"/>
    </cofactor>
</comment>
<dbReference type="InterPro" id="IPR018338">
    <property type="entry name" value="Carbonic_anhydrase_a-class_CS"/>
</dbReference>
<evidence type="ECO:0000256" key="3">
    <source>
        <dbReference type="ARBA" id="ARBA00012925"/>
    </source>
</evidence>
<dbReference type="GO" id="GO:0005737">
    <property type="term" value="C:cytoplasm"/>
    <property type="evidence" value="ECO:0007669"/>
    <property type="project" value="TreeGrafter"/>
</dbReference>
<dbReference type="CDD" id="cd00326">
    <property type="entry name" value="alpha_CA"/>
    <property type="match status" value="1"/>
</dbReference>
<evidence type="ECO:0000256" key="1">
    <source>
        <dbReference type="ARBA" id="ARBA00001947"/>
    </source>
</evidence>
<gene>
    <name evidence="10" type="ORF">TTRE_0000055001</name>
</gene>
<dbReference type="GO" id="GO:0004089">
    <property type="term" value="F:carbonate dehydratase activity"/>
    <property type="evidence" value="ECO:0007669"/>
    <property type="project" value="UniProtKB-UniRule"/>
</dbReference>
<feature type="domain" description="Alpha-carbonic anhydrase" evidence="9">
    <location>
        <begin position="1"/>
        <end position="260"/>
    </location>
</feature>
<keyword evidence="11" id="KW-1185">Reference proteome</keyword>
<evidence type="ECO:0000256" key="7">
    <source>
        <dbReference type="ARBA" id="ARBA00048348"/>
    </source>
</evidence>
<dbReference type="SUPFAM" id="SSF51069">
    <property type="entry name" value="Carbonic anhydrase"/>
    <property type="match status" value="1"/>
</dbReference>
<dbReference type="Pfam" id="PF00194">
    <property type="entry name" value="Carb_anhydrase"/>
    <property type="match status" value="1"/>
</dbReference>
<evidence type="ECO:0000256" key="2">
    <source>
        <dbReference type="ARBA" id="ARBA00010718"/>
    </source>
</evidence>
<name>A0A077YWY0_TRITR</name>
<dbReference type="PROSITE" id="PS00162">
    <property type="entry name" value="ALPHA_CA_1"/>
    <property type="match status" value="1"/>
</dbReference>
<dbReference type="PROSITE" id="PS51144">
    <property type="entry name" value="ALPHA_CA_2"/>
    <property type="match status" value="1"/>
</dbReference>
<comment type="catalytic activity">
    <reaction evidence="7 8">
        <text>hydrogencarbonate + H(+) = CO2 + H2O</text>
        <dbReference type="Rhea" id="RHEA:10748"/>
        <dbReference type="ChEBI" id="CHEBI:15377"/>
        <dbReference type="ChEBI" id="CHEBI:15378"/>
        <dbReference type="ChEBI" id="CHEBI:16526"/>
        <dbReference type="ChEBI" id="CHEBI:17544"/>
        <dbReference type="EC" id="4.2.1.1"/>
    </reaction>
</comment>
<dbReference type="Proteomes" id="UP000030665">
    <property type="component" value="Unassembled WGS sequence"/>
</dbReference>
<keyword evidence="6 8" id="KW-0456">Lyase</keyword>
<sequence>MAWSYWENGGVAAWASNYPSAKGNRQSPVDIDDWIKDRGLSAQSLNFYYKSDDLKTIRNNGHSWQIDVSPESRSEMFARHLSLNAFRLLQIHAHWGVGANDGSEHKVKGQRYAGEIHLVHWNTKYDDPKQAGSHPDGIAVLGVFLKRSEWDNPKLTALVSILTDIRYKGQSRDLNGVVNPEVFLPDVRAFWTYEGSLTTPPCSECVLWTLFEEPILISDKQLEGFRSLSSGEQGLTNAPAMINNVRPTQPLGARKVRYSAGLT</sequence>
<evidence type="ECO:0000256" key="6">
    <source>
        <dbReference type="ARBA" id="ARBA00023239"/>
    </source>
</evidence>
<evidence type="ECO:0000259" key="9">
    <source>
        <dbReference type="PROSITE" id="PS51144"/>
    </source>
</evidence>
<dbReference type="STRING" id="36087.A0A077YWY0"/>
<comment type="function">
    <text evidence="8">Reversible hydration of carbon dioxide.</text>
</comment>